<dbReference type="AlphaFoldDB" id="A0A327P763"/>
<reference evidence="1 2" key="1">
    <citation type="submission" date="2018-06" db="EMBL/GenBank/DDBJ databases">
        <title>Genomic Encyclopedia of Archaeal and Bacterial Type Strains, Phase II (KMG-II): from individual species to whole genera.</title>
        <authorList>
            <person name="Goeker M."/>
        </authorList>
    </citation>
    <scope>NUCLEOTIDE SEQUENCE [LARGE SCALE GENOMIC DNA]</scope>
    <source>
        <strain evidence="1 2">DSM 23446</strain>
    </source>
</reference>
<keyword evidence="2" id="KW-1185">Reference proteome</keyword>
<evidence type="ECO:0000313" key="2">
    <source>
        <dbReference type="Proteomes" id="UP000249610"/>
    </source>
</evidence>
<evidence type="ECO:0000313" key="1">
    <source>
        <dbReference type="EMBL" id="RAI88099.1"/>
    </source>
</evidence>
<accession>A0A327P763</accession>
<dbReference type="EMBL" id="QLLK01000008">
    <property type="protein sequence ID" value="RAI88099.1"/>
    <property type="molecule type" value="Genomic_DNA"/>
</dbReference>
<sequence>MKSDQLTKWTVTLVLVGITSLVGNRVKAQSNSSFTTQAIPSVSLQISEQLTTNLIFPQAIKSVDRGNREIMVQRANSVENILQVKAETSEMNNSNLTVITSDGKFYSFKVSYSANPQQLNLTVIPGSKKPAAEFPKGTSNEVAVLETAQKVAVKNRQIKPIRQRKYMTGLSLTGIYIEEDLLYFQIRLENQTNITYDVEQFRFFIRDNRKDKRTAVQELEQIPIQILGNTAQIPAQSTQTIVVALPKFTIPDQKHLGIELMEQQGGRHLKIKVKNNHIIQAAVVE</sequence>
<dbReference type="RefSeq" id="WP_158530593.1">
    <property type="nucleotide sequence ID" value="NZ_QLLK01000008.1"/>
</dbReference>
<comment type="caution">
    <text evidence="1">The sequence shown here is derived from an EMBL/GenBank/DDBJ whole genome shotgun (WGS) entry which is preliminary data.</text>
</comment>
<dbReference type="InterPro" id="IPR022298">
    <property type="entry name" value="Conjug_transposon_TraN"/>
</dbReference>
<proteinExistence type="predicted"/>
<gene>
    <name evidence="1" type="ORF">LV83_03017</name>
</gene>
<dbReference type="OrthoDB" id="1038500at2"/>
<name>A0A327P763_9BACT</name>
<dbReference type="Pfam" id="PF13595">
    <property type="entry name" value="DUF4138"/>
    <property type="match status" value="1"/>
</dbReference>
<protein>
    <submittedName>
        <fullName evidence="1">Conjugative transposon TraN protein</fullName>
    </submittedName>
</protein>
<dbReference type="Proteomes" id="UP000249610">
    <property type="component" value="Unassembled WGS sequence"/>
</dbReference>
<dbReference type="NCBIfam" id="TIGR03780">
    <property type="entry name" value="Bac_Flav_CT_N"/>
    <property type="match status" value="1"/>
</dbReference>
<organism evidence="1 2">
    <name type="scientific">Algoriphagus yeomjeoni</name>
    <dbReference type="NCBI Taxonomy" id="291403"/>
    <lineage>
        <taxon>Bacteria</taxon>
        <taxon>Pseudomonadati</taxon>
        <taxon>Bacteroidota</taxon>
        <taxon>Cytophagia</taxon>
        <taxon>Cytophagales</taxon>
        <taxon>Cyclobacteriaceae</taxon>
        <taxon>Algoriphagus</taxon>
    </lineage>
</organism>